<dbReference type="PANTHER" id="PTHR43187:SF1">
    <property type="entry name" value="GLUTAMINE AMIDOTRANSFERASE DUG3-RELATED"/>
    <property type="match status" value="1"/>
</dbReference>
<reference evidence="3 4" key="1">
    <citation type="submission" date="2016-07" db="EMBL/GenBank/DDBJ databases">
        <title>Pervasive Adenine N6-methylation of Active Genes in Fungi.</title>
        <authorList>
            <consortium name="DOE Joint Genome Institute"/>
            <person name="Mondo S.J."/>
            <person name="Dannebaum R.O."/>
            <person name="Kuo R.C."/>
            <person name="Labutti K."/>
            <person name="Haridas S."/>
            <person name="Kuo A."/>
            <person name="Salamov A."/>
            <person name="Ahrendt S.R."/>
            <person name="Lipzen A."/>
            <person name="Sullivan W."/>
            <person name="Andreopoulos W.B."/>
            <person name="Clum A."/>
            <person name="Lindquist E."/>
            <person name="Daum C."/>
            <person name="Ramamoorthy G.K."/>
            <person name="Gryganskyi A."/>
            <person name="Culley D."/>
            <person name="Magnuson J.K."/>
            <person name="James T.Y."/>
            <person name="O'Malley M.A."/>
            <person name="Stajich J.E."/>
            <person name="Spatafora J.W."/>
            <person name="Visel A."/>
            <person name="Grigoriev I.V."/>
        </authorList>
    </citation>
    <scope>NUCLEOTIDE SEQUENCE [LARGE SCALE GENOMIC DNA]</scope>
    <source>
        <strain evidence="3 4">62-1032</strain>
    </source>
</reference>
<dbReference type="InParanoid" id="A0A1Y2EY21"/>
<proteinExistence type="predicted"/>
<dbReference type="CDD" id="cd01908">
    <property type="entry name" value="YafJ"/>
    <property type="match status" value="1"/>
</dbReference>
<dbReference type="SUPFAM" id="SSF56235">
    <property type="entry name" value="N-terminal nucleophile aminohydrolases (Ntn hydrolases)"/>
    <property type="match status" value="1"/>
</dbReference>
<feature type="domain" description="Glutamine amidotransferase type-2" evidence="2">
    <location>
        <begin position="1"/>
        <end position="278"/>
    </location>
</feature>
<organism evidence="3 4">
    <name type="scientific">Leucosporidium creatinivorum</name>
    <dbReference type="NCBI Taxonomy" id="106004"/>
    <lineage>
        <taxon>Eukaryota</taxon>
        <taxon>Fungi</taxon>
        <taxon>Dikarya</taxon>
        <taxon>Basidiomycota</taxon>
        <taxon>Pucciniomycotina</taxon>
        <taxon>Microbotryomycetes</taxon>
        <taxon>Leucosporidiales</taxon>
        <taxon>Leucosporidium</taxon>
    </lineage>
</organism>
<name>A0A1Y2EY21_9BASI</name>
<dbReference type="STRING" id="106004.A0A1Y2EY21"/>
<accession>A0A1Y2EY21</accession>
<keyword evidence="4" id="KW-1185">Reference proteome</keyword>
<evidence type="ECO:0000259" key="2">
    <source>
        <dbReference type="PROSITE" id="PS51278"/>
    </source>
</evidence>
<dbReference type="PROSITE" id="PS51278">
    <property type="entry name" value="GATASE_TYPE_2"/>
    <property type="match status" value="1"/>
</dbReference>
<dbReference type="GO" id="GO:0005737">
    <property type="term" value="C:cytoplasm"/>
    <property type="evidence" value="ECO:0007669"/>
    <property type="project" value="TreeGrafter"/>
</dbReference>
<feature type="compositionally biased region" description="Basic and acidic residues" evidence="1">
    <location>
        <begin position="224"/>
        <end position="249"/>
    </location>
</feature>
<dbReference type="PANTHER" id="PTHR43187">
    <property type="entry name" value="GLUTAMINE AMIDOTRANSFERASE DUG3-RELATED"/>
    <property type="match status" value="1"/>
</dbReference>
<evidence type="ECO:0000256" key="1">
    <source>
        <dbReference type="SAM" id="MobiDB-lite"/>
    </source>
</evidence>
<feature type="non-terminal residue" evidence="3">
    <location>
        <position position="278"/>
    </location>
</feature>
<evidence type="ECO:0000313" key="3">
    <source>
        <dbReference type="EMBL" id="ORY76499.1"/>
    </source>
</evidence>
<comment type="caution">
    <text evidence="3">The sequence shown here is derived from an EMBL/GenBank/DDBJ whole genome shotgun (WGS) entry which is preliminary data.</text>
</comment>
<evidence type="ECO:0000313" key="4">
    <source>
        <dbReference type="Proteomes" id="UP000193467"/>
    </source>
</evidence>
<protein>
    <submittedName>
        <fullName evidence="3">Nucleophile aminohydrolase</fullName>
    </submittedName>
</protein>
<dbReference type="Proteomes" id="UP000193467">
    <property type="component" value="Unassembled WGS sequence"/>
</dbReference>
<dbReference type="GO" id="GO:0008242">
    <property type="term" value="F:omega peptidase activity"/>
    <property type="evidence" value="ECO:0007669"/>
    <property type="project" value="TreeGrafter"/>
</dbReference>
<dbReference type="AlphaFoldDB" id="A0A1Y2EY21"/>
<dbReference type="InterPro" id="IPR029055">
    <property type="entry name" value="Ntn_hydrolases_N"/>
</dbReference>
<dbReference type="InterPro" id="IPR017932">
    <property type="entry name" value="GATase_2_dom"/>
</dbReference>
<feature type="non-terminal residue" evidence="3">
    <location>
        <position position="1"/>
    </location>
</feature>
<dbReference type="OrthoDB" id="444432at2759"/>
<dbReference type="Gene3D" id="3.60.20.10">
    <property type="entry name" value="Glutamine Phosphoribosylpyrophosphate, subunit 1, domain 1"/>
    <property type="match status" value="1"/>
</dbReference>
<dbReference type="GO" id="GO:0061672">
    <property type="term" value="C:glutathione hydrolase complex"/>
    <property type="evidence" value="ECO:0007669"/>
    <property type="project" value="TreeGrafter"/>
</dbReference>
<feature type="region of interest" description="Disordered" evidence="1">
    <location>
        <begin position="224"/>
        <end position="251"/>
    </location>
</feature>
<gene>
    <name evidence="3" type="ORF">BCR35DRAFT_258989</name>
</gene>
<dbReference type="InterPro" id="IPR052373">
    <property type="entry name" value="Gamma-glu_amide_hydrolase"/>
</dbReference>
<dbReference type="EMBL" id="MCGR01000034">
    <property type="protein sequence ID" value="ORY76499.1"/>
    <property type="molecule type" value="Genomic_DNA"/>
</dbReference>
<dbReference type="GO" id="GO:0006751">
    <property type="term" value="P:glutathione catabolic process"/>
    <property type="evidence" value="ECO:0007669"/>
    <property type="project" value="TreeGrafter"/>
</dbReference>
<keyword evidence="3" id="KW-0378">Hydrolase</keyword>
<sequence length="278" mass="30529">NVDGFGVGWYSDVPAKYSIGKDEEGGASGLLPTVYRCDKPPKHDLNLVSLCLTLESKCIMAHLRAVSRDSLQGSPLSNTNNHPFQFGKYLFQHNGGIANFTKIQPRLLMMLSEDARAQIQGTTDSEHFAALFFTFLSPSSAHWNSPITLSHLLATLRRTISTVLSLIAETGGYSFTSSGRPTSWCSLNLAITSGTQLLCNRFADPPEREPPSLYWSTTSGATLDRRFKGHPDGESAGRRDGPYARESRGSHVVVASEPMTRGEDDQWHLMEPNTVLLV</sequence>